<keyword evidence="8" id="KW-0479">Metal-binding</keyword>
<feature type="domain" description="Aminoacyl-tRNA synthetase class Ia" evidence="18">
    <location>
        <begin position="15"/>
        <end position="499"/>
    </location>
</feature>
<evidence type="ECO:0000256" key="3">
    <source>
        <dbReference type="ARBA" id="ARBA00007078"/>
    </source>
</evidence>
<organism evidence="20 21">
    <name type="scientific">Candidatus Liptonbacteria bacterium CG11_big_fil_rev_8_21_14_0_20_35_14</name>
    <dbReference type="NCBI Taxonomy" id="1974634"/>
    <lineage>
        <taxon>Bacteria</taxon>
        <taxon>Candidatus Liptoniibacteriota</taxon>
    </lineage>
</organism>
<dbReference type="InterPro" id="IPR029033">
    <property type="entry name" value="His_PPase_superfam"/>
</dbReference>
<evidence type="ECO:0000313" key="21">
    <source>
        <dbReference type="Proteomes" id="UP000229893"/>
    </source>
</evidence>
<evidence type="ECO:0000256" key="4">
    <source>
        <dbReference type="ARBA" id="ARBA00011245"/>
    </source>
</evidence>
<dbReference type="GO" id="GO:0005737">
    <property type="term" value="C:cytoplasm"/>
    <property type="evidence" value="ECO:0007669"/>
    <property type="project" value="UniProtKB-SubCell"/>
</dbReference>
<reference evidence="20 21" key="1">
    <citation type="submission" date="2017-09" db="EMBL/GenBank/DDBJ databases">
        <title>Depth-based differentiation of microbial function through sediment-hosted aquifers and enrichment of novel symbionts in the deep terrestrial subsurface.</title>
        <authorList>
            <person name="Probst A.J."/>
            <person name="Ladd B."/>
            <person name="Jarett J.K."/>
            <person name="Geller-Mcgrath D.E."/>
            <person name="Sieber C.M."/>
            <person name="Emerson J.B."/>
            <person name="Anantharaman K."/>
            <person name="Thomas B.C."/>
            <person name="Malmstrom R."/>
            <person name="Stieglmeier M."/>
            <person name="Klingl A."/>
            <person name="Woyke T."/>
            <person name="Ryan C.M."/>
            <person name="Banfield J.F."/>
        </authorList>
    </citation>
    <scope>NUCLEOTIDE SEQUENCE [LARGE SCALE GENOMIC DNA]</scope>
    <source>
        <strain evidence="20">CG11_big_fil_rev_8_21_14_0_20_35_14</strain>
    </source>
</reference>
<keyword evidence="11" id="KW-0067">ATP-binding</keyword>
<dbReference type="SUPFAM" id="SSF47323">
    <property type="entry name" value="Anticodon-binding domain of a subclass of class I aminoacyl-tRNA synthetases"/>
    <property type="match status" value="2"/>
</dbReference>
<accession>A0A2H0N7Y9</accession>
<feature type="active site" description="Proton donor/acceptor" evidence="16">
    <location>
        <position position="582"/>
    </location>
</feature>
<sequence length="1134" mass="131877">MEDKNPKSIREEEYIKFWKENHIFEKSLKQTAKNKPFIFFEGPPSANGQPGIHHIIARTFKDVICRFKTMEGQFVERKAGWDTHGLPVEIKVEKELNINSKKEIENLIEGDVNKSIELFNKKCKEAVFNFKDLWEKATDRMGYWLDTENPYITYEPEYIESLWWILGQIHKDKKLYKGYKVIPWCPRCGTALSSHEISQGYKTVYDKSVYIKFKLLPNQKINNLKTDNNFYISSWTTTPWTLPGNVALAINKTIKYIIVKNKKEKIIIAKKLFNQELLKGEIIQEIEGNDLIDLKYEPIFKIKELESDRSYKIYNANFVETESGTGIVHTAVMYGEDDYILGQTINLPTIHTVSDDGRFKDIVPFLEGLKVSSQEVENKIIAILEKNNNLIKTENYKHEYPFCWRCDSRILYYARSSWFIKMSSLKKELIANNNKVNWVPSHIKNGRFGQWIKDVKDWSLSRERYWATPLPIWQTEDGLETEVIESLNELSKKAITNNNTFYILRHGESQSNIKKIFSSYPETITNNLTVKGKKQVEDLSKTIKANIDIIFSSDLDRTKQTAEILKNNLTIKEIKLDKRLREIDFKENNGQKVKKTLWPSNSEDLKSVRQRMVNFFKEINSKYKDKNILIISHQSPLEILENALENKQTAKPLNNAESRKLNYKTLPLNNEGEIDIHKPFIDEIKIKSEKGKVMTRIKEVADVWFDSGSMPFAQNGYPYKSNNINFPADYICEAIDQTRGWFYTLLAVGTLLKKSLPADRQGPTYKNVISLGHINDEHGKKMSKSKGNVIDPWLIMDKYGADALRVYLLTVNDAGETKNFNETDLKKLNSNVFGTLENSLTFFETYKAKTITKTISKNPLDKWIIERLNQTTEETTNELEKYDLVKATKKTINLIDDLSNWYIRRSRQRFQQPKNKNELNEASYTLEYILLEISKLIAPFAPFISEHIYQTIKPKNSKKSVHLELWPKAKKLNKKILKEMEVVRELSSLALAQRSVNKIKVKQPLLEITTNIKINKDLENILKDEINVKKITYKKQSEKIILNNNITKELKAEGDVREIIRTIQGLRAQANLKPGQLISLYITTSKDLENLIAKNKTEITKPTYTKDIYFKKLDKPKSSTQIKIDDQDINLSIK</sequence>
<keyword evidence="13" id="KW-0030">Aminoacyl-tRNA synthetase</keyword>
<evidence type="ECO:0000256" key="1">
    <source>
        <dbReference type="ARBA" id="ARBA00001947"/>
    </source>
</evidence>
<dbReference type="Gene3D" id="1.10.730.10">
    <property type="entry name" value="Isoleucyl-tRNA Synthetase, Domain 1"/>
    <property type="match status" value="1"/>
</dbReference>
<dbReference type="InterPro" id="IPR014729">
    <property type="entry name" value="Rossmann-like_a/b/a_fold"/>
</dbReference>
<gene>
    <name evidence="20" type="ORF">COV57_01260</name>
</gene>
<evidence type="ECO:0000256" key="14">
    <source>
        <dbReference type="ARBA" id="ARBA00025217"/>
    </source>
</evidence>
<dbReference type="SUPFAM" id="SSF50677">
    <property type="entry name" value="ValRS/IleRS/LeuRS editing domain"/>
    <property type="match status" value="1"/>
</dbReference>
<dbReference type="PROSITE" id="PS00175">
    <property type="entry name" value="PG_MUTASE"/>
    <property type="match status" value="1"/>
</dbReference>
<dbReference type="SUPFAM" id="SSF52374">
    <property type="entry name" value="Nucleotidylyl transferase"/>
    <property type="match status" value="1"/>
</dbReference>
<dbReference type="InterPro" id="IPR001345">
    <property type="entry name" value="PG/BPGM_mutase_AS"/>
</dbReference>
<dbReference type="CDD" id="cd07961">
    <property type="entry name" value="Anticodon_Ia_Ile_ABEc"/>
    <property type="match status" value="1"/>
</dbReference>
<feature type="domain" description="Aminoacyl-tRNA synthetase class Ia" evidence="18">
    <location>
        <begin position="671"/>
        <end position="815"/>
    </location>
</feature>
<evidence type="ECO:0000256" key="6">
    <source>
        <dbReference type="ARBA" id="ARBA00022490"/>
    </source>
</evidence>
<feature type="domain" description="Methionyl/Valyl/Leucyl/Isoleucyl-tRNA synthetase anticodon-binding" evidence="19">
    <location>
        <begin position="861"/>
        <end position="1006"/>
    </location>
</feature>
<comment type="cofactor">
    <cofactor evidence="1">
        <name>Zn(2+)</name>
        <dbReference type="ChEBI" id="CHEBI:29105"/>
    </cofactor>
</comment>
<dbReference type="GO" id="GO:0000049">
    <property type="term" value="F:tRNA binding"/>
    <property type="evidence" value="ECO:0007669"/>
    <property type="project" value="InterPro"/>
</dbReference>
<dbReference type="Pfam" id="PF00133">
    <property type="entry name" value="tRNA-synt_1"/>
    <property type="match status" value="2"/>
</dbReference>
<keyword evidence="12" id="KW-0648">Protein biosynthesis</keyword>
<dbReference type="AlphaFoldDB" id="A0A2H0N7Y9"/>
<comment type="similarity">
    <text evidence="3">Belongs to the class-I aminoacyl-tRNA synthetase family. IleS type 2 subfamily.</text>
</comment>
<comment type="function">
    <text evidence="14">Catalyzes the attachment of isoleucine to tRNA(Ile). As IleRS can inadvertently accommodate and process structurally similar amino acids such as valine, to avoid such errors it has two additional distinct tRNA(Ile)-dependent editing activities. One activity is designated as 'pretransfer' editing and involves the hydrolysis of activated Val-AMP. The other activity is designated 'posttransfer' editing and involves deacylation of mischarged Val-tRNA(Ile).</text>
</comment>
<evidence type="ECO:0000256" key="16">
    <source>
        <dbReference type="PIRSR" id="PIRSR613078-1"/>
    </source>
</evidence>
<feature type="binding site" evidence="17">
    <location>
        <position position="557"/>
    </location>
    <ligand>
        <name>substrate</name>
    </ligand>
</feature>
<evidence type="ECO:0000256" key="17">
    <source>
        <dbReference type="PIRSR" id="PIRSR613078-2"/>
    </source>
</evidence>
<keyword evidence="10" id="KW-0862">Zinc</keyword>
<comment type="catalytic activity">
    <reaction evidence="15">
        <text>tRNA(Ile) + L-isoleucine + ATP = L-isoleucyl-tRNA(Ile) + AMP + diphosphate</text>
        <dbReference type="Rhea" id="RHEA:11060"/>
        <dbReference type="Rhea" id="RHEA-COMP:9666"/>
        <dbReference type="Rhea" id="RHEA-COMP:9695"/>
        <dbReference type="ChEBI" id="CHEBI:30616"/>
        <dbReference type="ChEBI" id="CHEBI:33019"/>
        <dbReference type="ChEBI" id="CHEBI:58045"/>
        <dbReference type="ChEBI" id="CHEBI:78442"/>
        <dbReference type="ChEBI" id="CHEBI:78528"/>
        <dbReference type="ChEBI" id="CHEBI:456215"/>
        <dbReference type="EC" id="6.1.1.5"/>
    </reaction>
</comment>
<evidence type="ECO:0000256" key="10">
    <source>
        <dbReference type="ARBA" id="ARBA00022833"/>
    </source>
</evidence>
<dbReference type="SMART" id="SM00855">
    <property type="entry name" value="PGAM"/>
    <property type="match status" value="1"/>
</dbReference>
<name>A0A2H0N7Y9_9BACT</name>
<evidence type="ECO:0000256" key="8">
    <source>
        <dbReference type="ARBA" id="ARBA00022723"/>
    </source>
</evidence>
<evidence type="ECO:0000256" key="15">
    <source>
        <dbReference type="ARBA" id="ARBA00048359"/>
    </source>
</evidence>
<keyword evidence="9" id="KW-0547">Nucleotide-binding</keyword>
<dbReference type="Proteomes" id="UP000229893">
    <property type="component" value="Unassembled WGS sequence"/>
</dbReference>
<dbReference type="PANTHER" id="PTHR42780">
    <property type="entry name" value="SOLEUCYL-TRNA SYNTHETASE"/>
    <property type="match status" value="1"/>
</dbReference>
<dbReference type="PANTHER" id="PTHR42780:SF1">
    <property type="entry name" value="ISOLEUCINE--TRNA LIGASE, CYTOPLASMIC"/>
    <property type="match status" value="1"/>
</dbReference>
<evidence type="ECO:0000256" key="13">
    <source>
        <dbReference type="ARBA" id="ARBA00023146"/>
    </source>
</evidence>
<feature type="binding site" evidence="17">
    <location>
        <begin position="505"/>
        <end position="512"/>
    </location>
    <ligand>
        <name>substrate</name>
    </ligand>
</feature>
<dbReference type="GO" id="GO:0002161">
    <property type="term" value="F:aminoacyl-tRNA deacylase activity"/>
    <property type="evidence" value="ECO:0007669"/>
    <property type="project" value="InterPro"/>
</dbReference>
<dbReference type="GO" id="GO:0046872">
    <property type="term" value="F:metal ion binding"/>
    <property type="evidence" value="ECO:0007669"/>
    <property type="project" value="UniProtKB-KW"/>
</dbReference>
<keyword evidence="6" id="KW-0963">Cytoplasm</keyword>
<dbReference type="EC" id="6.1.1.5" evidence="5"/>
<evidence type="ECO:0000256" key="11">
    <source>
        <dbReference type="ARBA" id="ARBA00022840"/>
    </source>
</evidence>
<evidence type="ECO:0000256" key="7">
    <source>
        <dbReference type="ARBA" id="ARBA00022598"/>
    </source>
</evidence>
<proteinExistence type="inferred from homology"/>
<evidence type="ECO:0000259" key="19">
    <source>
        <dbReference type="Pfam" id="PF08264"/>
    </source>
</evidence>
<dbReference type="Pfam" id="PF08264">
    <property type="entry name" value="Anticodon_1"/>
    <property type="match status" value="1"/>
</dbReference>
<evidence type="ECO:0000256" key="2">
    <source>
        <dbReference type="ARBA" id="ARBA00004496"/>
    </source>
</evidence>
<keyword evidence="7 20" id="KW-0436">Ligase</keyword>
<dbReference type="GO" id="GO:0006428">
    <property type="term" value="P:isoleucyl-tRNA aminoacylation"/>
    <property type="evidence" value="ECO:0007669"/>
    <property type="project" value="InterPro"/>
</dbReference>
<dbReference type="InterPro" id="IPR033709">
    <property type="entry name" value="Anticodon_Ile_ABEc"/>
</dbReference>
<dbReference type="InterPro" id="IPR023586">
    <property type="entry name" value="Ile-tRNA-ligase_type2"/>
</dbReference>
<evidence type="ECO:0000313" key="20">
    <source>
        <dbReference type="EMBL" id="PIR05013.1"/>
    </source>
</evidence>
<dbReference type="FunFam" id="3.40.50.620:FF:000063">
    <property type="entry name" value="Isoleucine--tRNA ligase"/>
    <property type="match status" value="1"/>
</dbReference>
<dbReference type="CDD" id="cd07067">
    <property type="entry name" value="HP_PGM_like"/>
    <property type="match status" value="1"/>
</dbReference>
<dbReference type="SUPFAM" id="SSF53254">
    <property type="entry name" value="Phosphoglycerate mutase-like"/>
    <property type="match status" value="1"/>
</dbReference>
<dbReference type="InterPro" id="IPR013078">
    <property type="entry name" value="His_Pase_superF_clade-1"/>
</dbReference>
<dbReference type="InterPro" id="IPR013155">
    <property type="entry name" value="M/V/L/I-tRNA-synth_anticd-bd"/>
</dbReference>
<comment type="subcellular location">
    <subcellularLocation>
        <location evidence="2">Cytoplasm</location>
    </subcellularLocation>
</comment>
<evidence type="ECO:0000259" key="18">
    <source>
        <dbReference type="Pfam" id="PF00133"/>
    </source>
</evidence>
<comment type="caution">
    <text evidence="20">The sequence shown here is derived from an EMBL/GenBank/DDBJ whole genome shotgun (WGS) entry which is preliminary data.</text>
</comment>
<comment type="subunit">
    <text evidence="4">Monomer.</text>
</comment>
<evidence type="ECO:0000256" key="9">
    <source>
        <dbReference type="ARBA" id="ARBA00022741"/>
    </source>
</evidence>
<dbReference type="InterPro" id="IPR009008">
    <property type="entry name" value="Val/Leu/Ile-tRNA-synth_edit"/>
</dbReference>
<dbReference type="EMBL" id="PCWO01000019">
    <property type="protein sequence ID" value="PIR05013.1"/>
    <property type="molecule type" value="Genomic_DNA"/>
</dbReference>
<dbReference type="GO" id="GO:0004822">
    <property type="term" value="F:isoleucine-tRNA ligase activity"/>
    <property type="evidence" value="ECO:0007669"/>
    <property type="project" value="UniProtKB-EC"/>
</dbReference>
<dbReference type="GO" id="GO:0005524">
    <property type="term" value="F:ATP binding"/>
    <property type="evidence" value="ECO:0007669"/>
    <property type="project" value="UniProtKB-KW"/>
</dbReference>
<dbReference type="InterPro" id="IPR002300">
    <property type="entry name" value="aa-tRNA-synth_Ia"/>
</dbReference>
<dbReference type="InterPro" id="IPR002301">
    <property type="entry name" value="Ile-tRNA-ligase"/>
</dbReference>
<dbReference type="Pfam" id="PF00300">
    <property type="entry name" value="His_Phos_1"/>
    <property type="match status" value="1"/>
</dbReference>
<protein>
    <recommendedName>
        <fullName evidence="5">isoleucine--tRNA ligase</fullName>
        <ecNumber evidence="5">6.1.1.5</ecNumber>
    </recommendedName>
</protein>
<evidence type="ECO:0000256" key="12">
    <source>
        <dbReference type="ARBA" id="ARBA00022917"/>
    </source>
</evidence>
<dbReference type="InterPro" id="IPR009080">
    <property type="entry name" value="tRNAsynth_Ia_anticodon-bd"/>
</dbReference>
<dbReference type="PRINTS" id="PR00984">
    <property type="entry name" value="TRNASYNTHILE"/>
</dbReference>
<dbReference type="Gene3D" id="3.40.50.620">
    <property type="entry name" value="HUPs"/>
    <property type="match status" value="3"/>
</dbReference>
<feature type="active site" description="Tele-phosphohistidine intermediate" evidence="16">
    <location>
        <position position="506"/>
    </location>
</feature>
<evidence type="ECO:0000256" key="5">
    <source>
        <dbReference type="ARBA" id="ARBA00013165"/>
    </source>
</evidence>